<organism evidence="1 2">
    <name type="scientific">Sphingobacterium thermophilum</name>
    <dbReference type="NCBI Taxonomy" id="768534"/>
    <lineage>
        <taxon>Bacteria</taxon>
        <taxon>Pseudomonadati</taxon>
        <taxon>Bacteroidota</taxon>
        <taxon>Sphingobacteriia</taxon>
        <taxon>Sphingobacteriales</taxon>
        <taxon>Sphingobacteriaceae</taxon>
        <taxon>Sphingobacterium</taxon>
    </lineage>
</organism>
<gene>
    <name evidence="1" type="ORF">GCM10023173_12610</name>
</gene>
<sequence length="481" mass="54686">MKIKVQKFKLFSYSYFLSFVLLLTSCYKDKGNYEYDMPVEPVVKNLDTLYNIMVGDSLIISPTFENIADEDIDCTWEIAVPEAVDPSYYTFQGKALRIVFGLQAKLYYARLTLLNKSNGIKYFYDFKIQGKTEFSAGYLVLSEEEGKTQLSFVRPNGEVLPRIYELINLKPLPENPLSIHYLANKLTGNTPLGYWIICKEEGIRLDVNNLKQEELKPGSITDNFFLAPNKIEIGSFQTHPQGVLMGIINGKFYGGITTTWDQAQTYGMFGSYADGDYELHDKFILTNINDNISIIAFERNRKQFLRFNIYGSVTYFGTQYSVTNSSIFDPTNIGMDLLNIVQINNTDTYAFCQDANKNIYELKFNVNFYGPFTFTPLHKRNFVNPQIITEKTKMLATKTGIIYIASGNKVYSYTPINQNLQEIATKFNDEVTMLKLSDDEQTLIIGSGSSIYFTNISTGNNGVLIDTIEGIPGSSIDITWR</sequence>
<dbReference type="Pfam" id="PF16407">
    <property type="entry name" value="PKD_2"/>
    <property type="match status" value="1"/>
</dbReference>
<comment type="caution">
    <text evidence="1">The sequence shown here is derived from an EMBL/GenBank/DDBJ whole genome shotgun (WGS) entry which is preliminary data.</text>
</comment>
<dbReference type="PROSITE" id="PS51257">
    <property type="entry name" value="PROKAR_LIPOPROTEIN"/>
    <property type="match status" value="1"/>
</dbReference>
<reference evidence="2" key="1">
    <citation type="journal article" date="2019" name="Int. J. Syst. Evol. Microbiol.">
        <title>The Global Catalogue of Microorganisms (GCM) 10K type strain sequencing project: providing services to taxonomists for standard genome sequencing and annotation.</title>
        <authorList>
            <consortium name="The Broad Institute Genomics Platform"/>
            <consortium name="The Broad Institute Genome Sequencing Center for Infectious Disease"/>
            <person name="Wu L."/>
            <person name="Ma J."/>
        </authorList>
    </citation>
    <scope>NUCLEOTIDE SEQUENCE [LARGE SCALE GENOMIC DNA]</scope>
    <source>
        <strain evidence="2">JCM 17858</strain>
    </source>
</reference>
<dbReference type="Proteomes" id="UP001500394">
    <property type="component" value="Unassembled WGS sequence"/>
</dbReference>
<evidence type="ECO:0000313" key="1">
    <source>
        <dbReference type="EMBL" id="GAA4515154.1"/>
    </source>
</evidence>
<protein>
    <submittedName>
        <fullName evidence="1">PKD-like family lipoprotein</fullName>
    </submittedName>
</protein>
<accession>A0ABP8R1J7</accession>
<name>A0ABP8R1J7_9SPHI</name>
<dbReference type="RefSeq" id="WP_345066256.1">
    <property type="nucleotide sequence ID" value="NZ_BAABGR010000015.1"/>
</dbReference>
<keyword evidence="2" id="KW-1185">Reference proteome</keyword>
<evidence type="ECO:0000313" key="2">
    <source>
        <dbReference type="Proteomes" id="UP001500394"/>
    </source>
</evidence>
<dbReference type="EMBL" id="BAABGR010000015">
    <property type="protein sequence ID" value="GAA4515154.1"/>
    <property type="molecule type" value="Genomic_DNA"/>
</dbReference>
<proteinExistence type="predicted"/>
<dbReference type="InterPro" id="IPR032183">
    <property type="entry name" value="PKD-like"/>
</dbReference>